<dbReference type="RefSeq" id="WP_054790803.1">
    <property type="nucleotide sequence ID" value="NZ_LT630003.1"/>
</dbReference>
<protein>
    <recommendedName>
        <fullName evidence="1">Chitosanase</fullName>
        <ecNumber evidence="1">3.2.1.132</ecNumber>
    </recommendedName>
</protein>
<dbReference type="InterPro" id="IPR023346">
    <property type="entry name" value="Lysozyme-like_dom_sf"/>
</dbReference>
<dbReference type="PIRSF" id="PIRSF036551">
    <property type="entry name" value="Chitosanase"/>
    <property type="match status" value="1"/>
</dbReference>
<evidence type="ECO:0000256" key="1">
    <source>
        <dbReference type="PIRNR" id="PIRNR036551"/>
    </source>
</evidence>
<proteinExistence type="inferred from homology"/>
<evidence type="ECO:0000313" key="3">
    <source>
        <dbReference type="Proteomes" id="UP000198970"/>
    </source>
</evidence>
<reference evidence="2 3" key="1">
    <citation type="submission" date="2016-10" db="EMBL/GenBank/DDBJ databases">
        <authorList>
            <person name="Varghese N."/>
            <person name="Submissions S."/>
        </authorList>
    </citation>
    <scope>NUCLEOTIDE SEQUENCE [LARGE SCALE GENOMIC DNA]</scope>
    <source>
        <strain evidence="2 3">ATCC 19403</strain>
    </source>
</reference>
<evidence type="ECO:0000313" key="2">
    <source>
        <dbReference type="EMBL" id="SEU06030.1"/>
    </source>
</evidence>
<keyword evidence="1" id="KW-0378">Hydrolase</keyword>
<dbReference type="Proteomes" id="UP000198970">
    <property type="component" value="Chromosome I"/>
</dbReference>
<keyword evidence="1" id="KW-0964">Secreted</keyword>
<dbReference type="PROSITE" id="PS51257">
    <property type="entry name" value="PROKAR_LIPOPROTEIN"/>
    <property type="match status" value="1"/>
</dbReference>
<sequence length="278" mass="30855">MNKKTNKIMVIVSLIGLLILTGCTSNQTGGQLKKGSESSGSLKDSEKKEIAMELVSSAENSSLDWKAQYSYIEDIEDGRGYTAGIIGFCSGTGDMLQLVKGYTETKSENQLAKYIEALEKVNGSDSHEGLGEAFENDWKTASEDEEFQEAQNKIRDEMYFNPAVDQAVKDGLSILGQFIYYDAIVMHGPGDGSVPYEESFPGIREAAINKAKSPADGGNEADYLTAFLDERDKVMKLESAHEDLSRTIAQRNFLKEENYSLQKPLEWEMYGDPFKIDK</sequence>
<dbReference type="PROSITE" id="PS60000">
    <property type="entry name" value="CHITOSANASE_46_80"/>
    <property type="match status" value="1"/>
</dbReference>
<comment type="function">
    <text evidence="1">Aids in the defense against invading fungal pathogens by degrading their cell wall chitosan.</text>
</comment>
<organism evidence="2 3">
    <name type="scientific">Lacrimispora sphenoides JCM 1415</name>
    <dbReference type="NCBI Taxonomy" id="1297793"/>
    <lineage>
        <taxon>Bacteria</taxon>
        <taxon>Bacillati</taxon>
        <taxon>Bacillota</taxon>
        <taxon>Clostridia</taxon>
        <taxon>Lachnospirales</taxon>
        <taxon>Lachnospiraceae</taxon>
        <taxon>Lacrimispora</taxon>
    </lineage>
</organism>
<dbReference type="InterPro" id="IPR023099">
    <property type="entry name" value="Glyco_hydro_46_N"/>
</dbReference>
<dbReference type="EMBL" id="LT630003">
    <property type="protein sequence ID" value="SEU06030.1"/>
    <property type="molecule type" value="Genomic_DNA"/>
</dbReference>
<keyword evidence="1" id="KW-0326">Glycosidase</keyword>
<accession>A0ABY1CI15</accession>
<dbReference type="Gene3D" id="1.20.141.10">
    <property type="entry name" value="Chitosanase, subunit A, domain 1"/>
    <property type="match status" value="1"/>
</dbReference>
<comment type="similarity">
    <text evidence="1">Belongs to the glycosyl hydrolase 46 family.</text>
</comment>
<name>A0ABY1CI15_9FIRM</name>
<dbReference type="InterPro" id="IPR000400">
    <property type="entry name" value="Glyco_hydro_46"/>
</dbReference>
<comment type="catalytic activity">
    <reaction evidence="1">
        <text>Endohydrolysis of beta-(1-&gt;4)-linkages between D-glucosamine residues in a partly acetylated chitosan.</text>
        <dbReference type="EC" id="3.2.1.132"/>
    </reaction>
</comment>
<comment type="subcellular location">
    <subcellularLocation>
        <location evidence="1">Secreted</location>
    </subcellularLocation>
</comment>
<dbReference type="Gene3D" id="3.30.386.10">
    <property type="entry name" value="Chitosanase, subunit A, domain 2"/>
    <property type="match status" value="1"/>
</dbReference>
<keyword evidence="3" id="KW-1185">Reference proteome</keyword>
<dbReference type="CDD" id="cd00978">
    <property type="entry name" value="chitosanase_GH46"/>
    <property type="match status" value="1"/>
</dbReference>
<gene>
    <name evidence="2" type="ORF">SAMN02745906_4507</name>
</gene>
<dbReference type="EC" id="3.2.1.132" evidence="1"/>
<dbReference type="Pfam" id="PF01374">
    <property type="entry name" value="Glyco_hydro_46"/>
    <property type="match status" value="1"/>
</dbReference>
<dbReference type="SUPFAM" id="SSF53955">
    <property type="entry name" value="Lysozyme-like"/>
    <property type="match status" value="1"/>
</dbReference>